<feature type="compositionally biased region" description="Low complexity" evidence="1">
    <location>
        <begin position="23"/>
        <end position="35"/>
    </location>
</feature>
<accession>A0A2T5KD80</accession>
<gene>
    <name evidence="3" type="ORF">C8J28_102146</name>
</gene>
<comment type="caution">
    <text evidence="3">The sequence shown here is derived from an EMBL/GenBank/DDBJ whole genome shotgun (WGS) entry which is preliminary data.</text>
</comment>
<dbReference type="Proteomes" id="UP000244060">
    <property type="component" value="Unassembled WGS sequence"/>
</dbReference>
<name>A0A2T5KD80_9RHOB</name>
<evidence type="ECO:0000256" key="1">
    <source>
        <dbReference type="SAM" id="MobiDB-lite"/>
    </source>
</evidence>
<evidence type="ECO:0000313" key="3">
    <source>
        <dbReference type="EMBL" id="PTR20381.1"/>
    </source>
</evidence>
<reference evidence="3 4" key="1">
    <citation type="submission" date="2018-04" db="EMBL/GenBank/DDBJ databases">
        <title>Genomic Encyclopedia of Type Strains, Phase III (KMG-III): the genomes of soil and plant-associated and newly described type strains.</title>
        <authorList>
            <person name="Whitman W."/>
        </authorList>
    </citation>
    <scope>NUCLEOTIDE SEQUENCE [LARGE SCALE GENOMIC DNA]</scope>
    <source>
        <strain evidence="3 4">KA25</strain>
    </source>
</reference>
<keyword evidence="2" id="KW-0732">Signal</keyword>
<sequence>MNILVPASAALLLLAACDPVREAASPAPSPMARPAAGGGALGGQGVAPASLDRTTEAERRAALAPAAAGRPLGTVTAGLGAPTEPGFWLRSALVAAEQPGRVELEGGRSVAVTLRPGSGAAQLSLPAFRALGLGLTDLPLVTVYGG</sequence>
<feature type="signal peptide" evidence="2">
    <location>
        <begin position="1"/>
        <end position="23"/>
    </location>
</feature>
<feature type="compositionally biased region" description="Gly residues" evidence="1">
    <location>
        <begin position="36"/>
        <end position="45"/>
    </location>
</feature>
<evidence type="ECO:0008006" key="5">
    <source>
        <dbReference type="Google" id="ProtNLM"/>
    </source>
</evidence>
<organism evidence="3 4">
    <name type="scientific">Cereibacter azotoformans</name>
    <dbReference type="NCBI Taxonomy" id="43057"/>
    <lineage>
        <taxon>Bacteria</taxon>
        <taxon>Pseudomonadati</taxon>
        <taxon>Pseudomonadota</taxon>
        <taxon>Alphaproteobacteria</taxon>
        <taxon>Rhodobacterales</taxon>
        <taxon>Paracoccaceae</taxon>
        <taxon>Cereibacter</taxon>
    </lineage>
</organism>
<dbReference type="EMBL" id="QAOT01000002">
    <property type="protein sequence ID" value="PTR20381.1"/>
    <property type="molecule type" value="Genomic_DNA"/>
</dbReference>
<dbReference type="AlphaFoldDB" id="A0A2T5KD80"/>
<feature type="region of interest" description="Disordered" evidence="1">
    <location>
        <begin position="23"/>
        <end position="65"/>
    </location>
</feature>
<proteinExistence type="predicted"/>
<keyword evidence="4" id="KW-1185">Reference proteome</keyword>
<feature type="chain" id="PRO_5015680166" description="D-galactarate dehydratase" evidence="2">
    <location>
        <begin position="24"/>
        <end position="146"/>
    </location>
</feature>
<protein>
    <recommendedName>
        <fullName evidence="5">D-galactarate dehydratase</fullName>
    </recommendedName>
</protein>
<evidence type="ECO:0000313" key="4">
    <source>
        <dbReference type="Proteomes" id="UP000244060"/>
    </source>
</evidence>
<evidence type="ECO:0000256" key="2">
    <source>
        <dbReference type="SAM" id="SignalP"/>
    </source>
</evidence>
<dbReference type="OrthoDB" id="7871639at2"/>
<dbReference type="RefSeq" id="WP_011908598.1">
    <property type="nucleotide sequence ID" value="NZ_CP089965.1"/>
</dbReference>